<gene>
    <name evidence="1" type="ORF">DD237_006741</name>
</gene>
<dbReference type="AlphaFoldDB" id="A0A3R7VY67"/>
<organism evidence="1 2">
    <name type="scientific">Peronospora effusa</name>
    <dbReference type="NCBI Taxonomy" id="542832"/>
    <lineage>
        <taxon>Eukaryota</taxon>
        <taxon>Sar</taxon>
        <taxon>Stramenopiles</taxon>
        <taxon>Oomycota</taxon>
        <taxon>Peronosporomycetes</taxon>
        <taxon>Peronosporales</taxon>
        <taxon>Peronosporaceae</taxon>
        <taxon>Peronospora</taxon>
    </lineage>
</organism>
<evidence type="ECO:0000313" key="2">
    <source>
        <dbReference type="Proteomes" id="UP000286097"/>
    </source>
</evidence>
<dbReference type="EMBL" id="QKXF01000767">
    <property type="protein sequence ID" value="RQM09110.1"/>
    <property type="molecule type" value="Genomic_DNA"/>
</dbReference>
<dbReference type="Proteomes" id="UP000286097">
    <property type="component" value="Unassembled WGS sequence"/>
</dbReference>
<proteinExistence type="predicted"/>
<protein>
    <submittedName>
        <fullName evidence="1">Uncharacterized protein</fullName>
    </submittedName>
</protein>
<evidence type="ECO:0000313" key="1">
    <source>
        <dbReference type="EMBL" id="RQM09110.1"/>
    </source>
</evidence>
<name>A0A3R7VY67_9STRA</name>
<reference evidence="1 2" key="1">
    <citation type="submission" date="2018-06" db="EMBL/GenBank/DDBJ databases">
        <title>Comparative genomics of downy mildews reveals potential adaptations to biotrophy.</title>
        <authorList>
            <person name="Fletcher K."/>
            <person name="Klosterman S.J."/>
            <person name="Derevnina L."/>
            <person name="Martin F."/>
            <person name="Koike S."/>
            <person name="Reyes Chin-Wo S."/>
            <person name="Mou B."/>
            <person name="Michelmore R."/>
        </authorList>
    </citation>
    <scope>NUCLEOTIDE SEQUENCE [LARGE SCALE GENOMIC DNA]</scope>
    <source>
        <strain evidence="1 2">R13</strain>
    </source>
</reference>
<sequence length="76" mass="8811">MFEESMPLRVNYQAALKQLDDERASAKAKQIDVRIKFVTKIIRPEYRETGSIPADILTKPLAVPKWDTLRQVIRVN</sequence>
<dbReference type="VEuPathDB" id="FungiDB:DD237_006741"/>
<accession>A0A3R7VY67</accession>
<comment type="caution">
    <text evidence="1">The sequence shown here is derived from an EMBL/GenBank/DDBJ whole genome shotgun (WGS) entry which is preliminary data.</text>
</comment>